<gene>
    <name evidence="1" type="ORF">CEXT_50861</name>
</gene>
<dbReference type="EMBL" id="BPLR01020290">
    <property type="protein sequence ID" value="GIX76938.1"/>
    <property type="molecule type" value="Genomic_DNA"/>
</dbReference>
<dbReference type="AlphaFoldDB" id="A0AAV4MYZ1"/>
<name>A0AAV4MYZ1_CAEEX</name>
<dbReference type="Proteomes" id="UP001054945">
    <property type="component" value="Unassembled WGS sequence"/>
</dbReference>
<reference evidence="1 2" key="1">
    <citation type="submission" date="2021-06" db="EMBL/GenBank/DDBJ databases">
        <title>Caerostris extrusa draft genome.</title>
        <authorList>
            <person name="Kono N."/>
            <person name="Arakawa K."/>
        </authorList>
    </citation>
    <scope>NUCLEOTIDE SEQUENCE [LARGE SCALE GENOMIC DNA]</scope>
</reference>
<keyword evidence="2" id="KW-1185">Reference proteome</keyword>
<sequence>MLKLCFRESPSYLMAWCRMWMNEFEGTDDLAVIAIRIHVLQKWSRISCRLFHHKHTIRKHRVTKSGHEFHADYFIISMPSGNTALQKSDHEFHADYFIISMPSGNTALQKSGHEFHAD</sequence>
<organism evidence="1 2">
    <name type="scientific">Caerostris extrusa</name>
    <name type="common">Bark spider</name>
    <name type="synonym">Caerostris bankana</name>
    <dbReference type="NCBI Taxonomy" id="172846"/>
    <lineage>
        <taxon>Eukaryota</taxon>
        <taxon>Metazoa</taxon>
        <taxon>Ecdysozoa</taxon>
        <taxon>Arthropoda</taxon>
        <taxon>Chelicerata</taxon>
        <taxon>Arachnida</taxon>
        <taxon>Araneae</taxon>
        <taxon>Araneomorphae</taxon>
        <taxon>Entelegynae</taxon>
        <taxon>Araneoidea</taxon>
        <taxon>Araneidae</taxon>
        <taxon>Caerostris</taxon>
    </lineage>
</organism>
<evidence type="ECO:0000313" key="1">
    <source>
        <dbReference type="EMBL" id="GIX76938.1"/>
    </source>
</evidence>
<comment type="caution">
    <text evidence="1">The sequence shown here is derived from an EMBL/GenBank/DDBJ whole genome shotgun (WGS) entry which is preliminary data.</text>
</comment>
<evidence type="ECO:0000313" key="2">
    <source>
        <dbReference type="Proteomes" id="UP001054945"/>
    </source>
</evidence>
<proteinExistence type="predicted"/>
<accession>A0AAV4MYZ1</accession>
<protein>
    <submittedName>
        <fullName evidence="1">Uncharacterized protein</fullName>
    </submittedName>
</protein>